<evidence type="ECO:0000313" key="2">
    <source>
        <dbReference type="Proteomes" id="UP001549099"/>
    </source>
</evidence>
<comment type="caution">
    <text evidence="1">The sequence shown here is derived from an EMBL/GenBank/DDBJ whole genome shotgun (WGS) entry which is preliminary data.</text>
</comment>
<proteinExistence type="predicted"/>
<dbReference type="Proteomes" id="UP001549099">
    <property type="component" value="Unassembled WGS sequence"/>
</dbReference>
<protein>
    <recommendedName>
        <fullName evidence="3">Transposase</fullName>
    </recommendedName>
</protein>
<sequence>MSEKLYVSISGRQIHTEPKPFPWEFAIEATPETERVMRRLFRQIEDVEWTNFTRAHLPIIPYHLDKENHMIDRRVMKLYALVHEYGDEETKRFIEELPYFR</sequence>
<reference evidence="1 2" key="1">
    <citation type="submission" date="2024-06" db="EMBL/GenBank/DDBJ databases">
        <title>Genomic Encyclopedia of Type Strains, Phase IV (KMG-IV): sequencing the most valuable type-strain genomes for metagenomic binning, comparative biology and taxonomic classification.</title>
        <authorList>
            <person name="Goeker M."/>
        </authorList>
    </citation>
    <scope>NUCLEOTIDE SEQUENCE [LARGE SCALE GENOMIC DNA]</scope>
    <source>
        <strain evidence="1 2">DSM 26128</strain>
    </source>
</reference>
<gene>
    <name evidence="1" type="ORF">ABID49_001201</name>
</gene>
<evidence type="ECO:0008006" key="3">
    <source>
        <dbReference type="Google" id="ProtNLM"/>
    </source>
</evidence>
<organism evidence="1 2">
    <name type="scientific">Bhargavaea ullalensis</name>
    <dbReference type="NCBI Taxonomy" id="1265685"/>
    <lineage>
        <taxon>Bacteria</taxon>
        <taxon>Bacillati</taxon>
        <taxon>Bacillota</taxon>
        <taxon>Bacilli</taxon>
        <taxon>Bacillales</taxon>
        <taxon>Caryophanaceae</taxon>
        <taxon>Bhargavaea</taxon>
    </lineage>
</organism>
<name>A0ABV2GAK7_9BACL</name>
<accession>A0ABV2GAK7</accession>
<keyword evidence="2" id="KW-1185">Reference proteome</keyword>
<dbReference type="RefSeq" id="WP_354196369.1">
    <property type="nucleotide sequence ID" value="NZ_JBEPLW010000006.1"/>
</dbReference>
<dbReference type="EMBL" id="JBEPLW010000006">
    <property type="protein sequence ID" value="MET3575316.1"/>
    <property type="molecule type" value="Genomic_DNA"/>
</dbReference>
<evidence type="ECO:0000313" key="1">
    <source>
        <dbReference type="EMBL" id="MET3575316.1"/>
    </source>
</evidence>